<name>A0A0C1YB54_9CYAN</name>
<dbReference type="PANTHER" id="PTHR34184:SF4">
    <property type="entry name" value="UPF0718 PROTEIN YCGR"/>
    <property type="match status" value="1"/>
</dbReference>
<keyword evidence="5" id="KW-1133">Transmembrane helix</keyword>
<protein>
    <submittedName>
        <fullName evidence="7">Permease</fullName>
    </submittedName>
</protein>
<keyword evidence="4" id="KW-0812">Transmembrane</keyword>
<comment type="subcellular location">
    <subcellularLocation>
        <location evidence="1">Cell membrane</location>
        <topology evidence="1">Multi-pass membrane protein</topology>
    </subcellularLocation>
</comment>
<evidence type="ECO:0000256" key="6">
    <source>
        <dbReference type="ARBA" id="ARBA00023136"/>
    </source>
</evidence>
<dbReference type="Pfam" id="PF03773">
    <property type="entry name" value="ArsP_1"/>
    <property type="match status" value="1"/>
</dbReference>
<reference evidence="7" key="3">
    <citation type="submission" date="2020-02" db="EMBL/GenBank/DDBJ databases">
        <authorList>
            <person name="Sarangi A.N."/>
            <person name="Ghosh S."/>
            <person name="Mukherjee M."/>
            <person name="Tripathy S."/>
        </authorList>
    </citation>
    <scope>NUCLEOTIDE SEQUENCE</scope>
    <source>
        <strain evidence="7">BDU141951</strain>
    </source>
</reference>
<comment type="caution">
    <text evidence="7">The sequence shown here is derived from an EMBL/GenBank/DDBJ whole genome shotgun (WGS) entry which is preliminary data.</text>
</comment>
<dbReference type="InterPro" id="IPR005524">
    <property type="entry name" value="DUF318"/>
</dbReference>
<organism evidence="7">
    <name type="scientific">Lyngbya confervoides BDU141951</name>
    <dbReference type="NCBI Taxonomy" id="1574623"/>
    <lineage>
        <taxon>Bacteria</taxon>
        <taxon>Bacillati</taxon>
        <taxon>Cyanobacteriota</taxon>
        <taxon>Cyanophyceae</taxon>
        <taxon>Oscillatoriophycideae</taxon>
        <taxon>Oscillatoriales</taxon>
        <taxon>Microcoleaceae</taxon>
        <taxon>Lyngbya</taxon>
    </lineage>
</organism>
<evidence type="ECO:0000256" key="1">
    <source>
        <dbReference type="ARBA" id="ARBA00004651"/>
    </source>
</evidence>
<accession>A0A0C1YB54</accession>
<evidence type="ECO:0000256" key="4">
    <source>
        <dbReference type="ARBA" id="ARBA00022692"/>
    </source>
</evidence>
<comment type="similarity">
    <text evidence="2">Belongs to the UPF0718 family.</text>
</comment>
<evidence type="ECO:0000313" key="7">
    <source>
        <dbReference type="EMBL" id="NEV65872.1"/>
    </source>
</evidence>
<dbReference type="PANTHER" id="PTHR34184">
    <property type="entry name" value="UPF0718 PROTEIN YCGR"/>
    <property type="match status" value="1"/>
</dbReference>
<keyword evidence="6" id="KW-0472">Membrane</keyword>
<proteinExistence type="inferred from homology"/>
<dbReference type="AlphaFoldDB" id="A0A0C1YB54"/>
<sequence length="346" mass="36243">MATSVLTRFGRSVRQVDGVAIAIALIFLALILLAPAQASASLRFTLDSLWSVAPFLLLSIGIAAYATASGADNLIAKAFQGKLAVMIPVAAIFGAFSPFCSCGVIPLIAALLSMGVPVAAVMAFWLASPLMDPSMFVLTVGTLGLQFAIFKTVATVGIGLLGGFGTLALMRSGWAIAAFENPLREGVGNGGCGGSRVRNPKPPVWQFWKESDRQQKFWQGARKNAWFLGKWMALAFLIESLMLVYVPTDWVQAIAGDGGLLSIGLAALIGVPLYLNGYAALPVVQGLIDQSLSPAAGMTFLLAGGATSIPAMIAVFALARRPVFITYLAFAFIGSMVAGLAYTVML</sequence>
<evidence type="ECO:0000256" key="2">
    <source>
        <dbReference type="ARBA" id="ARBA00006386"/>
    </source>
</evidence>
<dbReference type="GO" id="GO:0005886">
    <property type="term" value="C:plasma membrane"/>
    <property type="evidence" value="ECO:0007669"/>
    <property type="project" value="UniProtKB-SubCell"/>
</dbReference>
<reference evidence="7" key="2">
    <citation type="journal article" date="2015" name="Genome Announc.">
        <title>Draft Genome Sequence of Filamentous Marine Cyanobacterium Lyngbya confervoides Strain BDU141951.</title>
        <authorList>
            <person name="Chandrababunaidu M.M."/>
            <person name="Sen D."/>
            <person name="Tripathy S."/>
        </authorList>
    </citation>
    <scope>NUCLEOTIDE SEQUENCE</scope>
    <source>
        <strain evidence="7">BDU141951</strain>
    </source>
</reference>
<gene>
    <name evidence="7" type="ORF">QQ91_001935</name>
</gene>
<dbReference type="EMBL" id="JTHE02000002">
    <property type="protein sequence ID" value="NEV65872.1"/>
    <property type="molecule type" value="Genomic_DNA"/>
</dbReference>
<reference evidence="7" key="1">
    <citation type="submission" date="2014-11" db="EMBL/GenBank/DDBJ databases">
        <authorList>
            <person name="Malar M.C."/>
            <person name="Sen D."/>
            <person name="Tripathy S."/>
        </authorList>
    </citation>
    <scope>NUCLEOTIDE SEQUENCE</scope>
    <source>
        <strain evidence="7">BDU141951</strain>
    </source>
</reference>
<dbReference type="InterPro" id="IPR052923">
    <property type="entry name" value="UPF0718"/>
</dbReference>
<evidence type="ECO:0000256" key="3">
    <source>
        <dbReference type="ARBA" id="ARBA00022475"/>
    </source>
</evidence>
<evidence type="ECO:0000256" key="5">
    <source>
        <dbReference type="ARBA" id="ARBA00022989"/>
    </source>
</evidence>
<keyword evidence="3" id="KW-1003">Cell membrane</keyword>